<sequence>MPRPTMIRQRNPKGRFSSSHAVVTAALTQSPFPFLSLPIELRLTVYAYVFSTRRKRTLRRLEDLTNQRLPSEIQKIKLFSTAILTTCKTICAEALPAFYTSQSFHYSTERDGLFRQPTIPAECLKWVKYLSLDITTEAGNGVDGILATHVRNIVTHCIKLVSFTLHIPVLAYKTTIPLSQLQSKLTQKSATAKALRALRSRVDRLSIVTLNPPDGLLGLRRGIVNVDSAWVTETFSEWPRMKLPRQLQGANAKPGTVPFGLRRHSLAGFYFSEADHISAFHIYGPHVTRRLEEGGSLGEGDWLFK</sequence>
<gene>
    <name evidence="1" type="ORF">HO173_009501</name>
</gene>
<dbReference type="Proteomes" id="UP000578531">
    <property type="component" value="Unassembled WGS sequence"/>
</dbReference>
<dbReference type="AlphaFoldDB" id="A0A8H6FPT4"/>
<dbReference type="InterPro" id="IPR038883">
    <property type="entry name" value="AN11006-like"/>
</dbReference>
<organism evidence="1 2">
    <name type="scientific">Letharia columbiana</name>
    <dbReference type="NCBI Taxonomy" id="112416"/>
    <lineage>
        <taxon>Eukaryota</taxon>
        <taxon>Fungi</taxon>
        <taxon>Dikarya</taxon>
        <taxon>Ascomycota</taxon>
        <taxon>Pezizomycotina</taxon>
        <taxon>Lecanoromycetes</taxon>
        <taxon>OSLEUM clade</taxon>
        <taxon>Lecanoromycetidae</taxon>
        <taxon>Lecanorales</taxon>
        <taxon>Lecanorineae</taxon>
        <taxon>Parmeliaceae</taxon>
        <taxon>Letharia</taxon>
    </lineage>
</organism>
<dbReference type="RefSeq" id="XP_037161825.1">
    <property type="nucleotide sequence ID" value="XM_037311391.1"/>
</dbReference>
<proteinExistence type="predicted"/>
<accession>A0A8H6FPT4</accession>
<dbReference type="OrthoDB" id="5372935at2759"/>
<evidence type="ECO:0000313" key="1">
    <source>
        <dbReference type="EMBL" id="KAF6232396.1"/>
    </source>
</evidence>
<dbReference type="PANTHER" id="PTHR42085">
    <property type="entry name" value="F-BOX DOMAIN-CONTAINING PROTEIN"/>
    <property type="match status" value="1"/>
</dbReference>
<evidence type="ECO:0000313" key="2">
    <source>
        <dbReference type="Proteomes" id="UP000578531"/>
    </source>
</evidence>
<dbReference type="PANTHER" id="PTHR42085:SF2">
    <property type="entry name" value="F-BOX DOMAIN-CONTAINING PROTEIN"/>
    <property type="match status" value="1"/>
</dbReference>
<name>A0A8H6FPT4_9LECA</name>
<protein>
    <submittedName>
        <fullName evidence="1">Uncharacterized protein</fullName>
    </submittedName>
</protein>
<dbReference type="EMBL" id="JACCJC010000049">
    <property type="protein sequence ID" value="KAF6232396.1"/>
    <property type="molecule type" value="Genomic_DNA"/>
</dbReference>
<comment type="caution">
    <text evidence="1">The sequence shown here is derived from an EMBL/GenBank/DDBJ whole genome shotgun (WGS) entry which is preliminary data.</text>
</comment>
<keyword evidence="2" id="KW-1185">Reference proteome</keyword>
<dbReference type="GeneID" id="59291152"/>
<reference evidence="1 2" key="1">
    <citation type="journal article" date="2020" name="Genomics">
        <title>Complete, high-quality genomes from long-read metagenomic sequencing of two wolf lichen thalli reveals enigmatic genome architecture.</title>
        <authorList>
            <person name="McKenzie S.K."/>
            <person name="Walston R.F."/>
            <person name="Allen J.L."/>
        </authorList>
    </citation>
    <scope>NUCLEOTIDE SEQUENCE [LARGE SCALE GENOMIC DNA]</scope>
    <source>
        <strain evidence="1">WasteWater2</strain>
    </source>
</reference>